<dbReference type="RefSeq" id="WP_339096607.1">
    <property type="nucleotide sequence ID" value="NZ_CP149782.1"/>
</dbReference>
<feature type="region of interest" description="Disordered" evidence="1">
    <location>
        <begin position="213"/>
        <end position="232"/>
    </location>
</feature>
<organism evidence="3">
    <name type="scientific">Deinococcus sp. VB142</name>
    <dbReference type="NCBI Taxonomy" id="3112952"/>
    <lineage>
        <taxon>Bacteria</taxon>
        <taxon>Thermotogati</taxon>
        <taxon>Deinococcota</taxon>
        <taxon>Deinococci</taxon>
        <taxon>Deinococcales</taxon>
        <taxon>Deinococcaceae</taxon>
        <taxon>Deinococcus</taxon>
    </lineage>
</organism>
<reference evidence="3" key="1">
    <citation type="submission" date="2024-03" db="EMBL/GenBank/DDBJ databases">
        <title>Deinococcus weizhi sp. nov., isolated from human skin.</title>
        <authorList>
            <person name="Wei Z."/>
            <person name="Tian F."/>
            <person name="Yang C."/>
            <person name="Xin L.T."/>
            <person name="Wen Z.J."/>
            <person name="Lan K.C."/>
            <person name="Yu L."/>
            <person name="Zhe W."/>
            <person name="Dan F.D."/>
            <person name="Jun W."/>
            <person name="Rui Z."/>
            <person name="Yong X.J."/>
            <person name="Ting Y."/>
            <person name="Wei X."/>
            <person name="Xu Z.G."/>
            <person name="Xin Z."/>
            <person name="Dong F.G."/>
            <person name="Ni X.M."/>
            <person name="Zheng M.G."/>
            <person name="Chun Y."/>
            <person name="Qian W.X."/>
        </authorList>
    </citation>
    <scope>NUCLEOTIDE SEQUENCE</scope>
    <source>
        <strain evidence="3">VB142</strain>
    </source>
</reference>
<evidence type="ECO:0000256" key="1">
    <source>
        <dbReference type="SAM" id="MobiDB-lite"/>
    </source>
</evidence>
<feature type="compositionally biased region" description="Low complexity" evidence="1">
    <location>
        <begin position="213"/>
        <end position="224"/>
    </location>
</feature>
<proteinExistence type="predicted"/>
<sequence>MNRQELLALALGQLGESEQQRAQLALDQNPELRAALRQDLEALTHLLDDLDLQAIQISPQAPQNLLSRVRSEPPTLNDWVPATPVTPVSSPAVSPSKATSWLLPAGLALVLGLGMALLLRPNPDLPARYAASPGARSFQAEGAEGQVGRLVRLSDGRVYVHMERALEAGRAYQLWRLLPGEGKRPQPRSLGVFESGIMTHAMPRSAVLAVSVEPPGGSEAPSSPLLFKQRLR</sequence>
<evidence type="ECO:0000259" key="2">
    <source>
        <dbReference type="Pfam" id="PF10099"/>
    </source>
</evidence>
<accession>A0AAU6Q5D9</accession>
<protein>
    <submittedName>
        <fullName evidence="3">Anti-sigma factor</fullName>
    </submittedName>
</protein>
<gene>
    <name evidence="3" type="ORF">WDJ50_04440</name>
</gene>
<dbReference type="InterPro" id="IPR018764">
    <property type="entry name" value="RskA_C"/>
</dbReference>
<name>A0AAU6Q5D9_9DEIO</name>
<dbReference type="Pfam" id="PF10099">
    <property type="entry name" value="RskA_C"/>
    <property type="match status" value="1"/>
</dbReference>
<feature type="domain" description="Anti-sigma K factor RskA C-terminal" evidence="2">
    <location>
        <begin position="108"/>
        <end position="223"/>
    </location>
</feature>
<dbReference type="EMBL" id="CP149782">
    <property type="protein sequence ID" value="WYF45381.1"/>
    <property type="molecule type" value="Genomic_DNA"/>
</dbReference>
<dbReference type="AlphaFoldDB" id="A0AAU6Q5D9"/>
<evidence type="ECO:0000313" key="3">
    <source>
        <dbReference type="EMBL" id="WYF45381.1"/>
    </source>
</evidence>
<dbReference type="GO" id="GO:0005886">
    <property type="term" value="C:plasma membrane"/>
    <property type="evidence" value="ECO:0007669"/>
    <property type="project" value="InterPro"/>
</dbReference>